<protein>
    <submittedName>
        <fullName evidence="2">Uncharacterized protein</fullName>
    </submittedName>
</protein>
<dbReference type="RefSeq" id="WP_306255165.1">
    <property type="nucleotide sequence ID" value="NZ_JAUFSA010000001.1"/>
</dbReference>
<sequence>MTGAEPDIDQLARDLIEDRLTDTTTNISGTGNGAQHVQEPLPT</sequence>
<feature type="region of interest" description="Disordered" evidence="1">
    <location>
        <begin position="21"/>
        <end position="43"/>
    </location>
</feature>
<dbReference type="AlphaFoldDB" id="A0AAJ1W1Z0"/>
<evidence type="ECO:0000313" key="2">
    <source>
        <dbReference type="EMBL" id="MDP7735136.1"/>
    </source>
</evidence>
<feature type="compositionally biased region" description="Polar residues" evidence="1">
    <location>
        <begin position="22"/>
        <end position="35"/>
    </location>
</feature>
<evidence type="ECO:0000313" key="3">
    <source>
        <dbReference type="Proteomes" id="UP001229081"/>
    </source>
</evidence>
<gene>
    <name evidence="2" type="ORF">QXL92_10325</name>
</gene>
<organism evidence="2 3">
    <name type="scientific">Mycobacterium paragordonae</name>
    <dbReference type="NCBI Taxonomy" id="1389713"/>
    <lineage>
        <taxon>Bacteria</taxon>
        <taxon>Bacillati</taxon>
        <taxon>Actinomycetota</taxon>
        <taxon>Actinomycetes</taxon>
        <taxon>Mycobacteriales</taxon>
        <taxon>Mycobacteriaceae</taxon>
        <taxon>Mycobacterium</taxon>
    </lineage>
</organism>
<name>A0AAJ1W1Z0_9MYCO</name>
<dbReference type="Proteomes" id="UP001229081">
    <property type="component" value="Unassembled WGS sequence"/>
</dbReference>
<evidence type="ECO:0000256" key="1">
    <source>
        <dbReference type="SAM" id="MobiDB-lite"/>
    </source>
</evidence>
<accession>A0AAJ1W1Z0</accession>
<proteinExistence type="predicted"/>
<dbReference type="EMBL" id="JAUFSA010000001">
    <property type="protein sequence ID" value="MDP7735136.1"/>
    <property type="molecule type" value="Genomic_DNA"/>
</dbReference>
<reference evidence="2" key="1">
    <citation type="submission" date="2023-06" db="EMBL/GenBank/DDBJ databases">
        <title>Identification of two novel mycobacterium reveal diversities and complexities of Mycobacterium gordonae clade.</title>
        <authorList>
            <person name="Matsumoto Y."/>
            <person name="Nakamura S."/>
            <person name="Motooka D."/>
            <person name="Fukushima K."/>
        </authorList>
    </citation>
    <scope>NUCLEOTIDE SEQUENCE</scope>
    <source>
        <strain evidence="2">TY812</strain>
    </source>
</reference>
<comment type="caution">
    <text evidence="2">The sequence shown here is derived from an EMBL/GenBank/DDBJ whole genome shotgun (WGS) entry which is preliminary data.</text>
</comment>